<accession>A0A093S104</accession>
<dbReference type="GO" id="GO:0035435">
    <property type="term" value="P:phosphate ion transmembrane transport"/>
    <property type="evidence" value="ECO:0007669"/>
    <property type="project" value="TreeGrafter"/>
</dbReference>
<dbReference type="PIRSF" id="PIRSF002808">
    <property type="entry name" value="Hexose_phosphate_transp"/>
    <property type="match status" value="1"/>
</dbReference>
<evidence type="ECO:0000256" key="5">
    <source>
        <dbReference type="ARBA" id="ARBA00022989"/>
    </source>
</evidence>
<organism evidence="9 12">
    <name type="scientific">Pectobacterium betavasculorum</name>
    <dbReference type="NCBI Taxonomy" id="55207"/>
    <lineage>
        <taxon>Bacteria</taxon>
        <taxon>Pseudomonadati</taxon>
        <taxon>Pseudomonadota</taxon>
        <taxon>Gammaproteobacteria</taxon>
        <taxon>Enterobacterales</taxon>
        <taxon>Pectobacteriaceae</taxon>
        <taxon>Pectobacterium</taxon>
    </lineage>
</organism>
<dbReference type="STRING" id="55207.KP22_15120"/>
<dbReference type="OrthoDB" id="9766638at2"/>
<feature type="transmembrane region" description="Helical" evidence="7">
    <location>
        <begin position="189"/>
        <end position="208"/>
    </location>
</feature>
<dbReference type="PANTHER" id="PTHR43826:SF6">
    <property type="entry name" value="GLYCEROL-3-PHOSPHATE TRANSPORTER"/>
    <property type="match status" value="1"/>
</dbReference>
<dbReference type="InterPro" id="IPR011701">
    <property type="entry name" value="MFS"/>
</dbReference>
<keyword evidence="4 7" id="KW-0812">Transmembrane</keyword>
<dbReference type="Proteomes" id="UP000032869">
    <property type="component" value="Unassembled WGS sequence"/>
</dbReference>
<keyword evidence="11" id="KW-1185">Reference proteome</keyword>
<dbReference type="RefSeq" id="WP_039306975.1">
    <property type="nucleotide sequence ID" value="NZ_JAODTE010000011.1"/>
</dbReference>
<dbReference type="EMBL" id="JQHL01000009">
    <property type="protein sequence ID" value="KFX18403.1"/>
    <property type="molecule type" value="Genomic_DNA"/>
</dbReference>
<dbReference type="Gene3D" id="1.20.1250.20">
    <property type="entry name" value="MFS general substrate transporter like domains"/>
    <property type="match status" value="2"/>
</dbReference>
<dbReference type="InterPro" id="IPR000849">
    <property type="entry name" value="Sugar_P_transporter"/>
</dbReference>
<evidence type="ECO:0000259" key="8">
    <source>
        <dbReference type="PROSITE" id="PS50850"/>
    </source>
</evidence>
<feature type="transmembrane region" description="Helical" evidence="7">
    <location>
        <begin position="25"/>
        <end position="43"/>
    </location>
</feature>
<evidence type="ECO:0000256" key="7">
    <source>
        <dbReference type="SAM" id="Phobius"/>
    </source>
</evidence>
<feature type="domain" description="Major facilitator superfamily (MFS) profile" evidence="8">
    <location>
        <begin position="25"/>
        <end position="437"/>
    </location>
</feature>
<dbReference type="GO" id="GO:0005886">
    <property type="term" value="C:plasma membrane"/>
    <property type="evidence" value="ECO:0007669"/>
    <property type="project" value="UniProtKB-SubCell"/>
</dbReference>
<feature type="transmembrane region" description="Helical" evidence="7">
    <location>
        <begin position="63"/>
        <end position="82"/>
    </location>
</feature>
<feature type="transmembrane region" description="Helical" evidence="7">
    <location>
        <begin position="324"/>
        <end position="341"/>
    </location>
</feature>
<gene>
    <name evidence="10" type="ORF">JV35_16365</name>
    <name evidence="9" type="ORF">KP22_15120</name>
</gene>
<evidence type="ECO:0000313" key="12">
    <source>
        <dbReference type="Proteomes" id="UP000032874"/>
    </source>
</evidence>
<dbReference type="InterPro" id="IPR020846">
    <property type="entry name" value="MFS_dom"/>
</dbReference>
<keyword evidence="5 7" id="KW-1133">Transmembrane helix</keyword>
<dbReference type="AlphaFoldDB" id="A0A093S104"/>
<dbReference type="CDD" id="cd17345">
    <property type="entry name" value="MFS_GlpT"/>
    <property type="match status" value="1"/>
</dbReference>
<dbReference type="GO" id="GO:0061513">
    <property type="term" value="F:glucose 6-phosphate:phosphate antiporter activity"/>
    <property type="evidence" value="ECO:0007669"/>
    <property type="project" value="TreeGrafter"/>
</dbReference>
<name>A0A093S104_9GAMM</name>
<feature type="transmembrane region" description="Helical" evidence="7">
    <location>
        <begin position="254"/>
        <end position="273"/>
    </location>
</feature>
<feature type="transmembrane region" description="Helical" evidence="7">
    <location>
        <begin position="119"/>
        <end position="139"/>
    </location>
</feature>
<sequence>MSIFTPAKHKNLLPKAEIDKEYQKIRWQVFLGTFLGYAAFYLLRKNYSLAIPYMIEDYGYTKASLGTSLTLLSIAYGISKFVMGSVSDRSNPKYFAVTGLMISAFICIVFGLVPGVMSSIPVMCVLSFMNGWAQGMGYPPYAKTMVTWFSQKERGKWWSWWNVSHNLGGGLIAPLATLGIFLFGTWHSIFFFPALIAIVIAIITFFLMRDTPQSCGLPPIEVYKKEGNGEELKQDSSGLSHKEIFVKYVLRNKFLWYIAVANIFVYFIRYGVVDWAPTYLSEVKGFSKENSRWAYFLYEWAGIPGMLVSGYLSDLAFKGKRAPATILFMCGVLAAILVYWFNPPGNPLVDNISLIAIGFLIYGPVMMIGLQAADLVPREATGSATGLTGLLGYLLGSASAGVLMGFVVDIAGWTGGFITLIASCLLAITFLLLTLKR</sequence>
<reference evidence="11 12" key="1">
    <citation type="submission" date="2014-08" db="EMBL/GenBank/DDBJ databases">
        <title>Genome sequences of NCPPB Pectobacterium isolates.</title>
        <authorList>
            <person name="Glover R.H."/>
            <person name="Sapp M."/>
            <person name="Elphinstone J."/>
        </authorList>
    </citation>
    <scope>NUCLEOTIDE SEQUENCE [LARGE SCALE GENOMIC DNA]</scope>
    <source>
        <strain evidence="10 11">NCPPB 2793</strain>
        <strain evidence="9 12">NCPPB 2795</strain>
    </source>
</reference>
<dbReference type="eggNOG" id="COG2271">
    <property type="taxonomic scope" value="Bacteria"/>
</dbReference>
<keyword evidence="6 7" id="KW-0472">Membrane</keyword>
<proteinExistence type="inferred from homology"/>
<feature type="transmembrane region" description="Helical" evidence="7">
    <location>
        <begin position="385"/>
        <end position="407"/>
    </location>
</feature>
<evidence type="ECO:0000313" key="11">
    <source>
        <dbReference type="Proteomes" id="UP000032869"/>
    </source>
</evidence>
<feature type="transmembrane region" description="Helical" evidence="7">
    <location>
        <begin position="413"/>
        <end position="435"/>
    </location>
</feature>
<feature type="transmembrane region" description="Helical" evidence="7">
    <location>
        <begin position="94"/>
        <end position="113"/>
    </location>
</feature>
<evidence type="ECO:0000313" key="9">
    <source>
        <dbReference type="EMBL" id="KFX03791.1"/>
    </source>
</evidence>
<evidence type="ECO:0000256" key="4">
    <source>
        <dbReference type="ARBA" id="ARBA00022692"/>
    </source>
</evidence>
<dbReference type="InterPro" id="IPR036259">
    <property type="entry name" value="MFS_trans_sf"/>
</dbReference>
<dbReference type="SUPFAM" id="SSF103473">
    <property type="entry name" value="MFS general substrate transporter"/>
    <property type="match status" value="1"/>
</dbReference>
<protein>
    <submittedName>
        <fullName evidence="9">Glycerol-3-phosphate ABC transporter</fullName>
    </submittedName>
</protein>
<comment type="caution">
    <text evidence="9">The sequence shown here is derived from an EMBL/GenBank/DDBJ whole genome shotgun (WGS) entry which is preliminary data.</text>
</comment>
<dbReference type="NCBIfam" id="TIGR00881">
    <property type="entry name" value="2A0104"/>
    <property type="match status" value="1"/>
</dbReference>
<evidence type="ECO:0000256" key="2">
    <source>
        <dbReference type="ARBA" id="ARBA00009598"/>
    </source>
</evidence>
<feature type="transmembrane region" description="Helical" evidence="7">
    <location>
        <begin position="293"/>
        <end position="312"/>
    </location>
</feature>
<dbReference type="EMBL" id="JQHM01000007">
    <property type="protein sequence ID" value="KFX03791.1"/>
    <property type="molecule type" value="Genomic_DNA"/>
</dbReference>
<comment type="subcellular location">
    <subcellularLocation>
        <location evidence="1">Cell membrane</location>
        <topology evidence="1">Multi-pass membrane protein</topology>
    </subcellularLocation>
</comment>
<comment type="similarity">
    <text evidence="2">Belongs to the major facilitator superfamily. Organophosphate:Pi antiporter (OPA) (TC 2.A.1.4) family.</text>
</comment>
<dbReference type="Proteomes" id="UP000032874">
    <property type="component" value="Unassembled WGS sequence"/>
</dbReference>
<dbReference type="Pfam" id="PF07690">
    <property type="entry name" value="MFS_1"/>
    <property type="match status" value="1"/>
</dbReference>
<evidence type="ECO:0000256" key="1">
    <source>
        <dbReference type="ARBA" id="ARBA00004651"/>
    </source>
</evidence>
<evidence type="ECO:0000256" key="3">
    <source>
        <dbReference type="ARBA" id="ARBA00022475"/>
    </source>
</evidence>
<dbReference type="FunFam" id="1.20.1250.20:FF:000007">
    <property type="entry name" value="Glycerol-3-phosphate transporter"/>
    <property type="match status" value="1"/>
</dbReference>
<feature type="transmembrane region" description="Helical" evidence="7">
    <location>
        <begin position="160"/>
        <end position="183"/>
    </location>
</feature>
<dbReference type="InterPro" id="IPR051337">
    <property type="entry name" value="OPA_Antiporter"/>
</dbReference>
<evidence type="ECO:0000313" key="10">
    <source>
        <dbReference type="EMBL" id="KFX18403.1"/>
    </source>
</evidence>
<evidence type="ECO:0000256" key="6">
    <source>
        <dbReference type="ARBA" id="ARBA00023136"/>
    </source>
</evidence>
<dbReference type="PROSITE" id="PS50850">
    <property type="entry name" value="MFS"/>
    <property type="match status" value="1"/>
</dbReference>
<feature type="transmembrane region" description="Helical" evidence="7">
    <location>
        <begin position="353"/>
        <end position="373"/>
    </location>
</feature>
<dbReference type="PANTHER" id="PTHR43826">
    <property type="entry name" value="GLUCOSE-6-PHOSPHATE EXCHANGER SLC37A4"/>
    <property type="match status" value="1"/>
</dbReference>
<keyword evidence="3" id="KW-1003">Cell membrane</keyword>